<feature type="domain" description="Response regulatory" evidence="3">
    <location>
        <begin position="16"/>
        <end position="131"/>
    </location>
</feature>
<dbReference type="InterPro" id="IPR011006">
    <property type="entry name" value="CheY-like_superfamily"/>
</dbReference>
<protein>
    <submittedName>
        <fullName evidence="4">Response regulator receiver domain-containing protein</fullName>
    </submittedName>
</protein>
<dbReference type="InterPro" id="IPR001789">
    <property type="entry name" value="Sig_transdc_resp-reg_receiver"/>
</dbReference>
<feature type="modified residue" description="4-aspartylphosphate" evidence="2">
    <location>
        <position position="67"/>
    </location>
</feature>
<evidence type="ECO:0000313" key="4">
    <source>
        <dbReference type="EMBL" id="SNX96623.1"/>
    </source>
</evidence>
<dbReference type="Proteomes" id="UP000219514">
    <property type="component" value="Unassembled WGS sequence"/>
</dbReference>
<evidence type="ECO:0000256" key="2">
    <source>
        <dbReference type="PROSITE-ProRule" id="PRU00169"/>
    </source>
</evidence>
<keyword evidence="2" id="KW-0597">Phosphoprotein</keyword>
<dbReference type="SUPFAM" id="SSF52172">
    <property type="entry name" value="CheY-like"/>
    <property type="match status" value="1"/>
</dbReference>
<sequence length="152" mass="15473">MRECAAVRTGARGEITVVVADDDRLVLRALAELLEGEPDFRVVAQAANGAAAVAAAREHGAALVVTDVRMPGGGPDLVRELVALPHRPVVAALSAQADTTTWTSMLAAGGSAYLLKGAVAGDLPGLLRRCVSGHLVVAVPGAPDVVRRLLAG</sequence>
<dbReference type="Gene3D" id="3.40.50.2300">
    <property type="match status" value="1"/>
</dbReference>
<accession>A0A285ECP6</accession>
<reference evidence="4 5" key="1">
    <citation type="submission" date="2017-09" db="EMBL/GenBank/DDBJ databases">
        <authorList>
            <person name="Ehlers B."/>
            <person name="Leendertz F.H."/>
        </authorList>
    </citation>
    <scope>NUCLEOTIDE SEQUENCE [LARGE SCALE GENOMIC DNA]</scope>
    <source>
        <strain evidence="4 5">DSM 46844</strain>
    </source>
</reference>
<dbReference type="GO" id="GO:0000160">
    <property type="term" value="P:phosphorelay signal transduction system"/>
    <property type="evidence" value="ECO:0007669"/>
    <property type="project" value="InterPro"/>
</dbReference>
<dbReference type="InterPro" id="IPR039420">
    <property type="entry name" value="WalR-like"/>
</dbReference>
<evidence type="ECO:0000259" key="3">
    <source>
        <dbReference type="PROSITE" id="PS50110"/>
    </source>
</evidence>
<proteinExistence type="predicted"/>
<name>A0A285ECP6_9ACTN</name>
<evidence type="ECO:0000256" key="1">
    <source>
        <dbReference type="ARBA" id="ARBA00023125"/>
    </source>
</evidence>
<dbReference type="GO" id="GO:0003677">
    <property type="term" value="F:DNA binding"/>
    <property type="evidence" value="ECO:0007669"/>
    <property type="project" value="UniProtKB-KW"/>
</dbReference>
<dbReference type="AlphaFoldDB" id="A0A285ECP6"/>
<dbReference type="Pfam" id="PF00072">
    <property type="entry name" value="Response_reg"/>
    <property type="match status" value="1"/>
</dbReference>
<keyword evidence="5" id="KW-1185">Reference proteome</keyword>
<gene>
    <name evidence="4" type="ORF">SAMN06893097_104338</name>
</gene>
<keyword evidence="1" id="KW-0238">DNA-binding</keyword>
<dbReference type="PANTHER" id="PTHR43214">
    <property type="entry name" value="TWO-COMPONENT RESPONSE REGULATOR"/>
    <property type="match status" value="1"/>
</dbReference>
<organism evidence="4 5">
    <name type="scientific">Geodermatophilus sabuli</name>
    <dbReference type="NCBI Taxonomy" id="1564158"/>
    <lineage>
        <taxon>Bacteria</taxon>
        <taxon>Bacillati</taxon>
        <taxon>Actinomycetota</taxon>
        <taxon>Actinomycetes</taxon>
        <taxon>Geodermatophilales</taxon>
        <taxon>Geodermatophilaceae</taxon>
        <taxon>Geodermatophilus</taxon>
    </lineage>
</organism>
<dbReference type="SMART" id="SM00448">
    <property type="entry name" value="REC"/>
    <property type="match status" value="1"/>
</dbReference>
<dbReference type="PROSITE" id="PS50110">
    <property type="entry name" value="RESPONSE_REGULATORY"/>
    <property type="match status" value="1"/>
</dbReference>
<dbReference type="EMBL" id="OBDO01000004">
    <property type="protein sequence ID" value="SNX96623.1"/>
    <property type="molecule type" value="Genomic_DNA"/>
</dbReference>
<evidence type="ECO:0000313" key="5">
    <source>
        <dbReference type="Proteomes" id="UP000219514"/>
    </source>
</evidence>